<dbReference type="PANTHER" id="PTHR33741:SF5">
    <property type="entry name" value="TRANSMEMBRANE PROTEIN DDB_G0269096-RELATED"/>
    <property type="match status" value="1"/>
</dbReference>
<feature type="domain" description="HPP transmembrane region" evidence="2">
    <location>
        <begin position="3"/>
        <end position="143"/>
    </location>
</feature>
<keyword evidence="1" id="KW-0472">Membrane</keyword>
<evidence type="ECO:0000313" key="4">
    <source>
        <dbReference type="Proteomes" id="UP000051221"/>
    </source>
</evidence>
<protein>
    <submittedName>
        <fullName evidence="3">HPP family protein</fullName>
    </submittedName>
</protein>
<dbReference type="InterPro" id="IPR058581">
    <property type="entry name" value="TM_HPP"/>
</dbReference>
<evidence type="ECO:0000259" key="2">
    <source>
        <dbReference type="Pfam" id="PF04982"/>
    </source>
</evidence>
<sequence length="155" mass="16062">MNHLKSALLAGCAATCAIGLLSYADAWSSAGLWLMAPFGATAVLVFGVPDSPLAQPKNVILGHLITATVGLAFVHGLPVEPWSLALATGLAISLMLATKTTHPPAGANPLLIMLTAQSWSFLITPVLIGAVVIVLCGQLNQACNRKWLAARQSRA</sequence>
<dbReference type="PANTHER" id="PTHR33741">
    <property type="entry name" value="TRANSMEMBRANE PROTEIN DDB_G0269096-RELATED"/>
    <property type="match status" value="1"/>
</dbReference>
<organism evidence="3 4">
    <name type="scientific">Vibrio furnissii</name>
    <dbReference type="NCBI Taxonomy" id="29494"/>
    <lineage>
        <taxon>Bacteria</taxon>
        <taxon>Pseudomonadati</taxon>
        <taxon>Pseudomonadota</taxon>
        <taxon>Gammaproteobacteria</taxon>
        <taxon>Vibrionales</taxon>
        <taxon>Vibrionaceae</taxon>
        <taxon>Vibrio</taxon>
    </lineage>
</organism>
<dbReference type="InParanoid" id="A0A0Q2S9X3"/>
<comment type="caution">
    <text evidence="3">The sequence shown here is derived from an EMBL/GenBank/DDBJ whole genome shotgun (WGS) entry which is preliminary data.</text>
</comment>
<gene>
    <name evidence="3" type="ORF">AMR76_19975</name>
</gene>
<dbReference type="EMBL" id="LKHS01000022">
    <property type="protein sequence ID" value="KQH84123.1"/>
    <property type="molecule type" value="Genomic_DNA"/>
</dbReference>
<feature type="transmembrane region" description="Helical" evidence="1">
    <location>
        <begin position="110"/>
        <end position="135"/>
    </location>
</feature>
<dbReference type="Pfam" id="PF04982">
    <property type="entry name" value="TM_HPP"/>
    <property type="match status" value="1"/>
</dbReference>
<dbReference type="AlphaFoldDB" id="A0A0Q2S9X3"/>
<evidence type="ECO:0000313" key="3">
    <source>
        <dbReference type="EMBL" id="KQH84123.1"/>
    </source>
</evidence>
<feature type="transmembrane region" description="Helical" evidence="1">
    <location>
        <begin position="60"/>
        <end position="76"/>
    </location>
</feature>
<keyword evidence="1" id="KW-1133">Transmembrane helix</keyword>
<accession>A0A0Q2S9X3</accession>
<feature type="transmembrane region" description="Helical" evidence="1">
    <location>
        <begin position="30"/>
        <end position="48"/>
    </location>
</feature>
<keyword evidence="1" id="KW-0812">Transmembrane</keyword>
<proteinExistence type="predicted"/>
<dbReference type="InterPro" id="IPR007065">
    <property type="entry name" value="HPP"/>
</dbReference>
<name>A0A0Q2S9X3_VIBFU</name>
<feature type="transmembrane region" description="Helical" evidence="1">
    <location>
        <begin position="7"/>
        <end position="24"/>
    </location>
</feature>
<evidence type="ECO:0000256" key="1">
    <source>
        <dbReference type="SAM" id="Phobius"/>
    </source>
</evidence>
<dbReference type="Proteomes" id="UP000051221">
    <property type="component" value="Unassembled WGS sequence"/>
</dbReference>
<reference evidence="3 4" key="1">
    <citation type="submission" date="2015-08" db="EMBL/GenBank/DDBJ databases">
        <title>Antibacterial properties of a collection of Vibrionaceae strains.</title>
        <authorList>
            <person name="Giubergia S."/>
        </authorList>
    </citation>
    <scope>NUCLEOTIDE SEQUENCE [LARGE SCALE GENOMIC DNA]</scope>
    <source>
        <strain evidence="3 4">S0821</strain>
    </source>
</reference>
<keyword evidence="4" id="KW-1185">Reference proteome</keyword>
<dbReference type="OrthoDB" id="9811720at2"/>
<dbReference type="RefSeq" id="WP_055466997.1">
    <property type="nucleotide sequence ID" value="NZ_CP046796.1"/>
</dbReference>